<dbReference type="EMBL" id="AYYY01000014">
    <property type="protein sequence ID" value="KRM61987.1"/>
    <property type="molecule type" value="Genomic_DNA"/>
</dbReference>
<sequence>MGRLFISNLVTRAYELGFRDLRIDTHQQNHTMQHLIKSTGFKYRGIITIQRDGSPRLAYQLLY</sequence>
<organism evidence="1 2">
    <name type="scientific">Paucilactobacillus vaccinostercus DSM 20634</name>
    <dbReference type="NCBI Taxonomy" id="1423813"/>
    <lineage>
        <taxon>Bacteria</taxon>
        <taxon>Bacillati</taxon>
        <taxon>Bacillota</taxon>
        <taxon>Bacilli</taxon>
        <taxon>Lactobacillales</taxon>
        <taxon>Lactobacillaceae</taxon>
        <taxon>Paucilactobacillus</taxon>
    </lineage>
</organism>
<evidence type="ECO:0008006" key="3">
    <source>
        <dbReference type="Google" id="ProtNLM"/>
    </source>
</evidence>
<protein>
    <recommendedName>
        <fullName evidence="3">N-acetyltransferase domain-containing protein</fullName>
    </recommendedName>
</protein>
<gene>
    <name evidence="1" type="ORF">FC26_GL001063</name>
</gene>
<dbReference type="Proteomes" id="UP000051733">
    <property type="component" value="Unassembled WGS sequence"/>
</dbReference>
<evidence type="ECO:0000313" key="1">
    <source>
        <dbReference type="EMBL" id="KRM61987.1"/>
    </source>
</evidence>
<comment type="caution">
    <text evidence="1">The sequence shown here is derived from an EMBL/GenBank/DDBJ whole genome shotgun (WGS) entry which is preliminary data.</text>
</comment>
<evidence type="ECO:0000313" key="2">
    <source>
        <dbReference type="Proteomes" id="UP000051733"/>
    </source>
</evidence>
<dbReference type="Gene3D" id="3.40.630.30">
    <property type="match status" value="1"/>
</dbReference>
<dbReference type="SUPFAM" id="SSF55729">
    <property type="entry name" value="Acyl-CoA N-acyltransferases (Nat)"/>
    <property type="match status" value="1"/>
</dbReference>
<dbReference type="AlphaFoldDB" id="A0A0R2AG22"/>
<dbReference type="InterPro" id="IPR016181">
    <property type="entry name" value="Acyl_CoA_acyltransferase"/>
</dbReference>
<proteinExistence type="predicted"/>
<keyword evidence="2" id="KW-1185">Reference proteome</keyword>
<accession>A0A0R2AG22</accession>
<reference evidence="1 2" key="1">
    <citation type="journal article" date="2015" name="Genome Announc.">
        <title>Expanding the biotechnology potential of lactobacilli through comparative genomics of 213 strains and associated genera.</title>
        <authorList>
            <person name="Sun Z."/>
            <person name="Harris H.M."/>
            <person name="McCann A."/>
            <person name="Guo C."/>
            <person name="Argimon S."/>
            <person name="Zhang W."/>
            <person name="Yang X."/>
            <person name="Jeffery I.B."/>
            <person name="Cooney J.C."/>
            <person name="Kagawa T.F."/>
            <person name="Liu W."/>
            <person name="Song Y."/>
            <person name="Salvetti E."/>
            <person name="Wrobel A."/>
            <person name="Rasinkangas P."/>
            <person name="Parkhill J."/>
            <person name="Rea M.C."/>
            <person name="O'Sullivan O."/>
            <person name="Ritari J."/>
            <person name="Douillard F.P."/>
            <person name="Paul Ross R."/>
            <person name="Yang R."/>
            <person name="Briner A.E."/>
            <person name="Felis G.E."/>
            <person name="de Vos W.M."/>
            <person name="Barrangou R."/>
            <person name="Klaenhammer T.R."/>
            <person name="Caufield P.W."/>
            <person name="Cui Y."/>
            <person name="Zhang H."/>
            <person name="O'Toole P.W."/>
        </authorList>
    </citation>
    <scope>NUCLEOTIDE SEQUENCE [LARGE SCALE GENOMIC DNA]</scope>
    <source>
        <strain evidence="1 2">DSM 20634</strain>
    </source>
</reference>
<name>A0A0R2AG22_9LACO</name>